<dbReference type="PROSITE" id="PS00108">
    <property type="entry name" value="PROTEIN_KINASE_ST"/>
    <property type="match status" value="1"/>
</dbReference>
<name>A0A0A1U070_ENTIV</name>
<dbReference type="InterPro" id="IPR008271">
    <property type="entry name" value="Ser/Thr_kinase_AS"/>
</dbReference>
<dbReference type="PANTHER" id="PTHR24348">
    <property type="entry name" value="SERINE/THREONINE-PROTEIN KINASE UNC-51-RELATED"/>
    <property type="match status" value="1"/>
</dbReference>
<dbReference type="OrthoDB" id="4062651at2759"/>
<dbReference type="GO" id="GO:0005776">
    <property type="term" value="C:autophagosome"/>
    <property type="evidence" value="ECO:0007669"/>
    <property type="project" value="TreeGrafter"/>
</dbReference>
<dbReference type="RefSeq" id="XP_004183634.1">
    <property type="nucleotide sequence ID" value="XM_004183586.1"/>
</dbReference>
<dbReference type="GO" id="GO:0034727">
    <property type="term" value="P:piecemeal microautophagy of the nucleus"/>
    <property type="evidence" value="ECO:0007669"/>
    <property type="project" value="TreeGrafter"/>
</dbReference>
<dbReference type="GO" id="GO:0004674">
    <property type="term" value="F:protein serine/threonine kinase activity"/>
    <property type="evidence" value="ECO:0007669"/>
    <property type="project" value="UniProtKB-EC"/>
</dbReference>
<evidence type="ECO:0000256" key="1">
    <source>
        <dbReference type="ARBA" id="ARBA00022679"/>
    </source>
</evidence>
<dbReference type="GO" id="GO:0005829">
    <property type="term" value="C:cytosol"/>
    <property type="evidence" value="ECO:0007669"/>
    <property type="project" value="TreeGrafter"/>
</dbReference>
<keyword evidence="4" id="KW-0067">ATP-binding</keyword>
<reference evidence="6 7" key="1">
    <citation type="submission" date="2012-10" db="EMBL/GenBank/DDBJ databases">
        <authorList>
            <person name="Zafar N."/>
            <person name="Inman J."/>
            <person name="Hall N."/>
            <person name="Lorenzi H."/>
            <person name="Caler E."/>
        </authorList>
    </citation>
    <scope>NUCLEOTIDE SEQUENCE [LARGE SCALE GENOMIC DNA]</scope>
    <source>
        <strain evidence="6 7">IP1</strain>
    </source>
</reference>
<sequence>METQLVDFITLNVGVTYKIVKQQTIDLGVSGSVELLSIIRNDKLVKQFTLYIIETEKLNFEVDVDTVETALNLGKNNDLFLLRISKVSQFKTTNNAGLFVLCCDSITSEECLGLKITTDVAKYFYADLYHIIDSIKNNKVYLSVKTITFKQDAVLTTLQNKCEQNVSPIPHLLLSPLSLILPVVNKQFNTESNLKGILDVATLIEENIEITNTSDLSFLADSKGFLSMLSKSTEVTQQTFSFLNSCQKFQDLPRGNLDDYKAKRFISHGSFGLVFEVEKDGKCFAMKQSCRADLIQREARAMRLFDHPNLLSLFDYIESSESFAARLGIKTNRARKYYYIVMECCQCSLMEYIQSKNLSKTEISSLLRQINEGLRYLLNEKKMVHRDIKLENILLKREDTTKRLEVKIADYGFCRVFNKSPEHGVIGTPIYLCPEIACFSCPTVKSDLYSVGVMIYKMVTGVFPKMNFSTTSGVSLQEPEATNTHFPYFKELVEKLITNENERISWESYFSHPFFISC</sequence>
<dbReference type="VEuPathDB" id="AmoebaDB:EIN_065630"/>
<dbReference type="GO" id="GO:0005524">
    <property type="term" value="F:ATP binding"/>
    <property type="evidence" value="ECO:0007669"/>
    <property type="project" value="UniProtKB-KW"/>
</dbReference>
<keyword evidence="3 6" id="KW-0418">Kinase</keyword>
<dbReference type="SMART" id="SM00220">
    <property type="entry name" value="S_TKc"/>
    <property type="match status" value="1"/>
</dbReference>
<dbReference type="EC" id="2.7.11.1" evidence="6"/>
<protein>
    <submittedName>
        <fullName evidence="6">DNA damage response protein kinase DUN1, putative</fullName>
        <ecNumber evidence="6">2.7.11.1</ecNumber>
    </submittedName>
</protein>
<dbReference type="GO" id="GO:0010506">
    <property type="term" value="P:regulation of autophagy"/>
    <property type="evidence" value="ECO:0007669"/>
    <property type="project" value="InterPro"/>
</dbReference>
<dbReference type="GO" id="GO:0042594">
    <property type="term" value="P:response to starvation"/>
    <property type="evidence" value="ECO:0007669"/>
    <property type="project" value="TreeGrafter"/>
</dbReference>
<evidence type="ECO:0000256" key="4">
    <source>
        <dbReference type="ARBA" id="ARBA00022840"/>
    </source>
</evidence>
<evidence type="ECO:0000259" key="5">
    <source>
        <dbReference type="PROSITE" id="PS50011"/>
    </source>
</evidence>
<dbReference type="InterPro" id="IPR011009">
    <property type="entry name" value="Kinase-like_dom_sf"/>
</dbReference>
<accession>A0A0A1U070</accession>
<dbReference type="Gene3D" id="1.10.510.10">
    <property type="entry name" value="Transferase(Phosphotransferase) domain 1"/>
    <property type="match status" value="1"/>
</dbReference>
<dbReference type="GO" id="GO:0000422">
    <property type="term" value="P:autophagy of mitochondrion"/>
    <property type="evidence" value="ECO:0007669"/>
    <property type="project" value="TreeGrafter"/>
</dbReference>
<dbReference type="EMBL" id="KB207140">
    <property type="protein sequence ID" value="ELP84288.1"/>
    <property type="molecule type" value="Genomic_DNA"/>
</dbReference>
<dbReference type="Proteomes" id="UP000014680">
    <property type="component" value="Unassembled WGS sequence"/>
</dbReference>
<dbReference type="Pfam" id="PF00069">
    <property type="entry name" value="Pkinase"/>
    <property type="match status" value="1"/>
</dbReference>
<evidence type="ECO:0000256" key="3">
    <source>
        <dbReference type="ARBA" id="ARBA00022777"/>
    </source>
</evidence>
<dbReference type="PROSITE" id="PS50011">
    <property type="entry name" value="PROTEIN_KINASE_DOM"/>
    <property type="match status" value="1"/>
</dbReference>
<gene>
    <name evidence="6" type="ORF">EIN_065630</name>
</gene>
<dbReference type="PANTHER" id="PTHR24348:SF22">
    <property type="entry name" value="NON-SPECIFIC SERINE_THREONINE PROTEIN KINASE"/>
    <property type="match status" value="1"/>
</dbReference>
<keyword evidence="7" id="KW-1185">Reference proteome</keyword>
<evidence type="ECO:0000313" key="6">
    <source>
        <dbReference type="EMBL" id="ELP84288.1"/>
    </source>
</evidence>
<dbReference type="InterPro" id="IPR045269">
    <property type="entry name" value="Atg1-like"/>
</dbReference>
<dbReference type="KEGG" id="eiv:EIN_065630"/>
<evidence type="ECO:0000256" key="2">
    <source>
        <dbReference type="ARBA" id="ARBA00022741"/>
    </source>
</evidence>
<dbReference type="GO" id="GO:0061709">
    <property type="term" value="P:reticulophagy"/>
    <property type="evidence" value="ECO:0007669"/>
    <property type="project" value="TreeGrafter"/>
</dbReference>
<dbReference type="GeneID" id="14883260"/>
<keyword evidence="2" id="KW-0547">Nucleotide-binding</keyword>
<keyword evidence="1 6" id="KW-0808">Transferase</keyword>
<evidence type="ECO:0000313" key="7">
    <source>
        <dbReference type="Proteomes" id="UP000014680"/>
    </source>
</evidence>
<organism evidence="6 7">
    <name type="scientific">Entamoeba invadens IP1</name>
    <dbReference type="NCBI Taxonomy" id="370355"/>
    <lineage>
        <taxon>Eukaryota</taxon>
        <taxon>Amoebozoa</taxon>
        <taxon>Evosea</taxon>
        <taxon>Archamoebae</taxon>
        <taxon>Mastigamoebida</taxon>
        <taxon>Entamoebidae</taxon>
        <taxon>Entamoeba</taxon>
    </lineage>
</organism>
<dbReference type="GO" id="GO:0000045">
    <property type="term" value="P:autophagosome assembly"/>
    <property type="evidence" value="ECO:0007669"/>
    <property type="project" value="TreeGrafter"/>
</dbReference>
<dbReference type="SUPFAM" id="SSF56112">
    <property type="entry name" value="Protein kinase-like (PK-like)"/>
    <property type="match status" value="1"/>
</dbReference>
<proteinExistence type="predicted"/>
<dbReference type="AlphaFoldDB" id="A0A0A1U070"/>
<dbReference type="InterPro" id="IPR000719">
    <property type="entry name" value="Prot_kinase_dom"/>
</dbReference>
<dbReference type="GO" id="GO:0034045">
    <property type="term" value="C:phagophore assembly site membrane"/>
    <property type="evidence" value="ECO:0007669"/>
    <property type="project" value="TreeGrafter"/>
</dbReference>
<feature type="domain" description="Protein kinase" evidence="5">
    <location>
        <begin position="260"/>
        <end position="515"/>
    </location>
</feature>